<feature type="domain" description="ABM" evidence="1">
    <location>
        <begin position="25"/>
        <end position="83"/>
    </location>
</feature>
<dbReference type="InterPro" id="IPR052936">
    <property type="entry name" value="Jasmonate_Hydroxylase-like"/>
</dbReference>
<evidence type="ECO:0000313" key="2">
    <source>
        <dbReference type="EMBL" id="OOZ37816.1"/>
    </source>
</evidence>
<dbReference type="GO" id="GO:0004497">
    <property type="term" value="F:monooxygenase activity"/>
    <property type="evidence" value="ECO:0007669"/>
    <property type="project" value="UniProtKB-KW"/>
</dbReference>
<evidence type="ECO:0000313" key="3">
    <source>
        <dbReference type="Proteomes" id="UP000190896"/>
    </source>
</evidence>
<sequence>MDLFADTPEPPFYAVIFSSMLSRDSDGYAKMAEHMVALARKRPGFLGFESAREDGFGISVSYWPDEASIRQWRDHLDHRMAQKMGREKWYSAYRLRVARVERDNRFEAE</sequence>
<evidence type="ECO:0000259" key="1">
    <source>
        <dbReference type="Pfam" id="PF03992"/>
    </source>
</evidence>
<dbReference type="RefSeq" id="WP_078485614.1">
    <property type="nucleotide sequence ID" value="NZ_MPRJ01000002.1"/>
</dbReference>
<accession>A0A1T2KYM0</accession>
<dbReference type="InterPro" id="IPR007138">
    <property type="entry name" value="ABM_dom"/>
</dbReference>
<dbReference type="OrthoDB" id="9797060at2"/>
<dbReference type="EMBL" id="MPRJ01000002">
    <property type="protein sequence ID" value="OOZ37816.1"/>
    <property type="molecule type" value="Genomic_DNA"/>
</dbReference>
<comment type="caution">
    <text evidence="2">The sequence shown here is derived from an EMBL/GenBank/DDBJ whole genome shotgun (WGS) entry which is preliminary data.</text>
</comment>
<dbReference type="Gene3D" id="3.30.70.100">
    <property type="match status" value="1"/>
</dbReference>
<protein>
    <submittedName>
        <fullName evidence="2">Antibiotic biosynthesis monooxygenase</fullName>
    </submittedName>
</protein>
<name>A0A1T2KYM0_9GAMM</name>
<dbReference type="Proteomes" id="UP000190896">
    <property type="component" value="Unassembled WGS sequence"/>
</dbReference>
<dbReference type="Pfam" id="PF03992">
    <property type="entry name" value="ABM"/>
    <property type="match status" value="1"/>
</dbReference>
<proteinExistence type="predicted"/>
<dbReference type="PANTHER" id="PTHR37811">
    <property type="entry name" value="BLL5343 PROTEIN"/>
    <property type="match status" value="1"/>
</dbReference>
<organism evidence="2 3">
    <name type="scientific">Solemya velesiana gill symbiont</name>
    <dbReference type="NCBI Taxonomy" id="1918948"/>
    <lineage>
        <taxon>Bacteria</taxon>
        <taxon>Pseudomonadati</taxon>
        <taxon>Pseudomonadota</taxon>
        <taxon>Gammaproteobacteria</taxon>
        <taxon>sulfur-oxidizing symbionts</taxon>
    </lineage>
</organism>
<keyword evidence="2" id="KW-0560">Oxidoreductase</keyword>
<reference evidence="2 3" key="1">
    <citation type="submission" date="2016-11" db="EMBL/GenBank/DDBJ databases">
        <title>Mixed transmission modes and dynamic genome evolution in an obligate animal-bacterial symbiosis.</title>
        <authorList>
            <person name="Russell S.L."/>
            <person name="Corbett-Detig R.B."/>
            <person name="Cavanaugh C.M."/>
        </authorList>
    </citation>
    <scope>NUCLEOTIDE SEQUENCE [LARGE SCALE GENOMIC DNA]</scope>
    <source>
        <strain evidence="2">Se-Cadez</strain>
    </source>
</reference>
<keyword evidence="2" id="KW-0503">Monooxygenase</keyword>
<dbReference type="InterPro" id="IPR011008">
    <property type="entry name" value="Dimeric_a/b-barrel"/>
</dbReference>
<dbReference type="PANTHER" id="PTHR37811:SF2">
    <property type="entry name" value="ABM DOMAIN-CONTAINING PROTEIN"/>
    <property type="match status" value="1"/>
</dbReference>
<dbReference type="SUPFAM" id="SSF54909">
    <property type="entry name" value="Dimeric alpha+beta barrel"/>
    <property type="match status" value="1"/>
</dbReference>
<keyword evidence="3" id="KW-1185">Reference proteome</keyword>
<dbReference type="AlphaFoldDB" id="A0A1T2KYM0"/>
<gene>
    <name evidence="2" type="ORF">BOW51_00705</name>
</gene>